<evidence type="ECO:0000256" key="1">
    <source>
        <dbReference type="SAM" id="Coils"/>
    </source>
</evidence>
<evidence type="ECO:0008006" key="5">
    <source>
        <dbReference type="Google" id="ProtNLM"/>
    </source>
</evidence>
<feature type="coiled-coil region" evidence="1">
    <location>
        <begin position="4390"/>
        <end position="4438"/>
    </location>
</feature>
<dbReference type="Proteomes" id="UP001066276">
    <property type="component" value="Chromosome 3_2"/>
</dbReference>
<evidence type="ECO:0000313" key="4">
    <source>
        <dbReference type="Proteomes" id="UP001066276"/>
    </source>
</evidence>
<feature type="coiled-coil region" evidence="1">
    <location>
        <begin position="3431"/>
        <end position="3640"/>
    </location>
</feature>
<feature type="region of interest" description="Disordered" evidence="2">
    <location>
        <begin position="685"/>
        <end position="721"/>
    </location>
</feature>
<feature type="coiled-coil region" evidence="1">
    <location>
        <begin position="2383"/>
        <end position="2434"/>
    </location>
</feature>
<feature type="coiled-coil region" evidence="1">
    <location>
        <begin position="282"/>
        <end position="529"/>
    </location>
</feature>
<name>A0AAV7TZQ8_PLEWA</name>
<dbReference type="PANTHER" id="PTHR18887">
    <property type="entry name" value="GOLGI-ASSOCIATED PROTEIN GCP360-RELATED"/>
    <property type="match status" value="1"/>
</dbReference>
<dbReference type="GO" id="GO:0005794">
    <property type="term" value="C:Golgi apparatus"/>
    <property type="evidence" value="ECO:0007669"/>
    <property type="project" value="InterPro"/>
</dbReference>
<dbReference type="Gene3D" id="1.10.287.1490">
    <property type="match status" value="1"/>
</dbReference>
<feature type="region of interest" description="Disordered" evidence="2">
    <location>
        <begin position="112"/>
        <end position="134"/>
    </location>
</feature>
<feature type="coiled-coil region" evidence="1">
    <location>
        <begin position="4035"/>
        <end position="4069"/>
    </location>
</feature>
<feature type="coiled-coil region" evidence="1">
    <location>
        <begin position="2492"/>
        <end position="2547"/>
    </location>
</feature>
<keyword evidence="1" id="KW-0175">Coiled coil</keyword>
<feature type="coiled-coil region" evidence="1">
    <location>
        <begin position="2828"/>
        <end position="2862"/>
    </location>
</feature>
<feature type="coiled-coil region" evidence="1">
    <location>
        <begin position="3832"/>
        <end position="3873"/>
    </location>
</feature>
<feature type="coiled-coil region" evidence="1">
    <location>
        <begin position="1654"/>
        <end position="1727"/>
    </location>
</feature>
<dbReference type="PANTHER" id="PTHR18887:SF4">
    <property type="entry name" value="GOLGIN SUBFAMILY B MEMBER 1-LIKE"/>
    <property type="match status" value="1"/>
</dbReference>
<feature type="coiled-coil region" evidence="1">
    <location>
        <begin position="2979"/>
        <end position="3027"/>
    </location>
</feature>
<feature type="coiled-coil region" evidence="1">
    <location>
        <begin position="735"/>
        <end position="835"/>
    </location>
</feature>
<feature type="coiled-coil region" evidence="1">
    <location>
        <begin position="4220"/>
        <end position="4275"/>
    </location>
</feature>
<feature type="compositionally biased region" description="Basic and acidic residues" evidence="2">
    <location>
        <begin position="117"/>
        <end position="130"/>
    </location>
</feature>
<feature type="coiled-coil region" evidence="1">
    <location>
        <begin position="3284"/>
        <end position="3325"/>
    </location>
</feature>
<accession>A0AAV7TZQ8</accession>
<feature type="coiled-coil region" evidence="1">
    <location>
        <begin position="1829"/>
        <end position="1870"/>
    </location>
</feature>
<dbReference type="InterPro" id="IPR026202">
    <property type="entry name" value="GOLGB1"/>
</dbReference>
<organism evidence="3 4">
    <name type="scientific">Pleurodeles waltl</name>
    <name type="common">Iberian ribbed newt</name>
    <dbReference type="NCBI Taxonomy" id="8319"/>
    <lineage>
        <taxon>Eukaryota</taxon>
        <taxon>Metazoa</taxon>
        <taxon>Chordata</taxon>
        <taxon>Craniata</taxon>
        <taxon>Vertebrata</taxon>
        <taxon>Euteleostomi</taxon>
        <taxon>Amphibia</taxon>
        <taxon>Batrachia</taxon>
        <taxon>Caudata</taxon>
        <taxon>Salamandroidea</taxon>
        <taxon>Salamandridae</taxon>
        <taxon>Pleurodelinae</taxon>
        <taxon>Pleurodeles</taxon>
    </lineage>
</organism>
<gene>
    <name evidence="3" type="ORF">NDU88_007433</name>
</gene>
<reference evidence="3" key="1">
    <citation type="journal article" date="2022" name="bioRxiv">
        <title>Sequencing and chromosome-scale assembly of the giantPleurodeles waltlgenome.</title>
        <authorList>
            <person name="Brown T."/>
            <person name="Elewa A."/>
            <person name="Iarovenko S."/>
            <person name="Subramanian E."/>
            <person name="Araus A.J."/>
            <person name="Petzold A."/>
            <person name="Susuki M."/>
            <person name="Suzuki K.-i.T."/>
            <person name="Hayashi T."/>
            <person name="Toyoda A."/>
            <person name="Oliveira C."/>
            <person name="Osipova E."/>
            <person name="Leigh N.D."/>
            <person name="Simon A."/>
            <person name="Yun M.H."/>
        </authorList>
    </citation>
    <scope>NUCLEOTIDE SEQUENCE</scope>
    <source>
        <strain evidence="3">20211129_DDA</strain>
        <tissue evidence="3">Liver</tissue>
    </source>
</reference>
<proteinExistence type="predicted"/>
<sequence length="4516" mass="522256">MIMVKPKPLKVQHNAKGDIPPPTGAADDQAGTLHQDWLKGALQAPLHLASCKLPAMWKWIAPDGSSPGTAAPPGMQVDTSTMSVTEISEQLAQTQQLVVQLKELIREKDQQIQNKDQQLKEEKEASDSKLSKAKLQNKAKVASLSSQLEELKKQIPTSGLQLKKTDLKKSSGDGDHENAAANRGKILVLRRKVEELESQVTQKNEELQKKIAELEAQQQRGSEMDAILAQKEKKLSEKEAYIIELQMAVGSNSQPKFVPPLEDQKDQVSLSDSVSQDVQMIIHNLTRKLGHSEEKYSLLQEQTESLKNLLNKEKNHFQEREAMYMENIRMFQNIIQEKEKDLLAQAQNHEQELFRLAAKSDASADLEQLLKALKQKLHEKEEVLLGKNQVIDVLQKELDVKDQHLKEVNERCKRLESEKENLQSKLDAEKHVMRAQLRDMMDKHQTELKLVNVKHKAEVQEIEEKHETEIQEKDQILLQLQKQIEELNSSGQSSSEKAVLINDSDKGKIERLEAQVKLKSEEASKSESKFFKLKAWSKSRIKQLEDDLKSSSSNNNSMSVLSERLSDLETENHQLQAKLETFSELKTQNEELHAKLELYEEQQRKLQADLEQVTKRAASQTSESGSADELQHQVLEWHDMMPESEEALEHLREEKSAIALRMVQIEEEREAIVSGQQDLEEELTSVQGMGRLPQSRRKGIQATKKSQGNYGHDGQRYEDPNSTLDSVDSAEGENMGGLQTVVEELELERNQLQEQIMALEERCHDLEDRLQLQVRIETLQNDNERLQTQLIQLRAQLSREAEMHQALSSSLNEQLKGLNERKIFLETSLMEKEQKLSETTGKLEQINILRHSAEEQTVLNKELSERNVQMELQLEDAKTKLNCCEAECAEMKATNNDLTEKVNTLKEKTAKQDLALEAIQRELDQTNEELERLNTCHLEERSQLIRDIQRCERENDNLKEVLEEKEKELASFSSNIIEFSEQLSVLKQELQSKEEEMRVMEESIGKAQRENHLLRESQSLDIQESSMKMSALSEKLEEMVIELKQTKDQNEVQSKEAKELNNQVNEYAETIKDLRSQIQTHALVHRNHLTECEVQISLLKEQNCLYAQKLLEAETKSKQESLNLLAHVEENSSLKEKLGSLLEEKESNTQNFESQLASIKDHNNILISEVTKKDEELIKLSKCLEEHIHLQETVKLIQQDKLDTVKSLEGSLKTAKQQSEDIKLKFVEKLEAAEQKNGELKRQIEEQHEAIDKMDVLKQDLDRHNKHLKLTLEEKEASLSDQIKVVSDLTGSLTTLENKQQQLMNENTSILKQLDEKESEILKCGNTITELEKKLLINEEQMFEFQQTITLLCRDKEELIKNFDHVSMLLEQKDTSLSSELLEKNKECSFLSEQLSSNQESIQSLKKQISDMGVKLVEAKEVALEKENALKNKLAECTTLQEQLNQSLKKIELFQKQILELKADVDLKCKDLREKCIEFEENKCLMNKLQNELQYTKTENERLARWVEERDSKLMQKDQEIQDLCQLNNNHSKENAALNARLDVQCKEIDKLKIENEEVLIKLNNQLSAYESIHTQMSQSQSEFLSLKQQLHTQDKENQKLKADLEITYVKLTQKTEETEVLSSHLSQQAHTVLALRDQIDSLNIEKQKMHDIYDEKMAILAQKEAEIQELKAKQLEEEGQSSQFMSDLQSQLQSYVLETAQLQQTSRDRENEMLKLTQEIKTYKDKSEEYDLLKVQLSENMEVISGLHFQIKNLNAKSEELNNLVIEKDQCLKKKVDDYVNLKTKYSEIEGISSMHQKQIETLMHEESQMKSNVLEKEKMLKNALDYTEELKLKLQDKELVCETLRQQIKRLETEATDLKQELSNQTVELGSIKFSMLEKDSIIKNLNDIAHKEDNYSSQQLEQHRLLVSQLQRQLLDTENELISSKELSTEKEQACSQLQEQCAVQLEQMSELNKALREKEDYISELLKSMNEKDISVQLAENKVHALTNEIKLLREEIDKCMSEMKQTNSVVKEKEECICAKQKTIDSLNVNLEAVEMEYQSKMEQIHAWQHEIQQKDLNVKSLEEKCFKQLQLIENLKSELNVLNSVSSKNIHDKSILIDTLQLQVADVVKERNSLLEDIRMLTNEKESLTTTFQNQIQQQSDELKTLQEKMKNTLKDSDVEINSKVLQLKNEKEQLEMQVSVDSEELGALKLKFESLQVILCESEGKYNVELASLSQQNALLRDQLNHLESELTSRANTVQFLQHSLCLLDEKMNGCELFTDDQLIEGSRKTPMFDNIQVENDTRLEKLSVLIANIVANNNEINHLKTVLSIKEKECFESEENHCKMLNLQKEKYQLEIKGLLEEMQSIKEALKQQQIFSEKNELLVSNLSMNTSIMQEQIDNKDKELQIKNEMLKKEGDKILDLHEEVRRKEEEIHSLTSQAVQQKDLISALSCQLKEKDASVSRVMESMSNEMVKFSEEKSILKTQIEHLESVRNTQEVGMNMDLEKCRQDLDHYKKLLSEKETEIAGVINEKDQMQLLLEKITKEKDNLKRKLQASLVIRKDLLKKNEMLAQTGQDEIDKEKQKTDTLLKTIDELTHHLESSKIEKNEHESCQKLLKFQLLEKDSEKNNLNEIIAAKESLLEECQKNIKELNNIIVQKENELQEHLQIIQERDILLNKLQNDLQERERLFEKCFGQPSNLEAIKSGIDGKEDQQKFNSNKQFLAGDSCELTKQSCSKIHQQHLEQDEKEIIQTKLCASHFDEKKTLTWLEQDNYVNDSEQTYDHNTVNDRNQIECKECECKHMPILSLQDGITYHEAIHSEKESSINQSKLESAELMSEIGRKEMQLVELNIKYDQLQKAFEELKNNASEKSVEISVKAEDICKLGYSESGTDHKETQDKEIPFSEHGHQEEKVEASVVENDSICIMPEKSTIPMEDVKREQDGIVSVLDTSEIHTCHMKMQESKINEFLTKFTSTEINAVTLNEIVQCPKEQVKVQLKDLLLQIEMLKDSLQKKENSISKKDRLIANLENQIQQQNKIVQGHVGTVNTKEYACQHQEAKIGEESKSTEHLQKKLHAALISRRDVIKENTILKEELDALSLEKHKLLDKISNLEHLLAKLDKDVISSLHKEKSVLVSENDRILIENENLSAACESLKSTMETIVQEKEAFSIQLNTLQESQMVELSSWKAKHSELNKEYESLLQAYENISDEMDKMRQIIELTRKEKQEVLQRIIDLEYKKVELEKEIHNSHEENTNLNVHLRELIKSKEAEIGKLLSETESLNSLLKSTVEQSVLSELTMTNTRLTEENSELKEITANLKFDLEKKQKENDCLQNDIFASKSNLVELQSEIEAYKADILCKFDDISSERQSFLNQITCLTNDISEKREHLTTIEQDRNVTLEKLKEFSDLLDQKTTLNCKLENEVKHFKQHTISLIEKVRILEDDRCLLQEELENVQELSDKIKYEKEFLETEILNNIKQIDHLTDTLKAVQLQNSTLTEQLEDLRKEKNTAVHEQKLQQLHLVKDSEDNVKEARSKNKSRELQDLLKEKQQQIHQLQSDSIHFQELIYSLERTVKISQSDSEKYKKDLQTANNDLNKSHEEAEVLNENLNSYICLLNEANSSIASLTAMNTTLQEELRDSRNELKLQKSECEKIKGSYDELKIVYEELSHLRKSHYALNKENEKLAFKCEEIKNDVDLNDKNLQSGLNTDMLAGCSQSRSFLQNNSDRVIDEEIISENQFTDAILNQESQMKQRNLKIFLQDELNEKVARVKEIESKCFALEEDLNQNELRSFQEQLEIANETDMLKKPVPSLQFERDNKVIEPKCVDQNYQSLSEQHKGLLVESRVKNIDLKKEVRNLLNEIDDLHSENALLRAQLIRYREDLNQVLSLKDHQLKELLKQQLDRIKILEQDKCYLQKEQKELQRIKTLNKEKIELLEHDHEKVLAKNKDLESLISILNRGNIVSESKEKSKKTDFDDLSPVSGAFETEAQEFLRRKKQHEDKSKFLEHMHKVMASQHDTGSVENKIEGQDEVNEKWMVEVKKQNADLKSENKSFAKAMAALQNDRDQLIEDLKVLQSKYAVELKSEQVRGDHLESRLNDLKSRLCRLMEANNFEVVPDANDKDTLNQLDSKIKDLQYALANRDHEITRLSSECGNYALQIDAFSKAMASLQDDRDGLLQQIRNWKKIHEAKQGNTSITGPFDASSNVNVLQNNIGSLGHASPGLFNSEVVQLKSRVDELERALQQAKAYQERTDYDVSSYQTELSKLRAEKNSLLTEMQALRDHCHRTFVERDSQIAELQKFHQEIMSKESASLTNIYAMKALETSALAGTANIPDQVKQLLAEKSQLQNEMQRCLQEMHQRDQCFQKMNARGEMRTEVPPGAPQERASVIVEIDNMELNDLRKRLIEIEQHYESSQQELTQLAEKLEEERTRREAAEDALLLAEQQDERHGEKSFRHVARDYEYAVQMESDDEREALIIDPREHIVVRKVKGGALSIPQKKASCDGPSFLNPVKLEPSMLFADQ</sequence>
<evidence type="ECO:0000256" key="2">
    <source>
        <dbReference type="SAM" id="MobiDB-lite"/>
    </source>
</evidence>
<dbReference type="EMBL" id="JANPWB010000006">
    <property type="protein sequence ID" value="KAJ1182239.1"/>
    <property type="molecule type" value="Genomic_DNA"/>
</dbReference>
<feature type="coiled-coil region" evidence="1">
    <location>
        <begin position="2330"/>
        <end position="2357"/>
    </location>
</feature>
<feature type="coiled-coil region" evidence="1">
    <location>
        <begin position="2611"/>
        <end position="2656"/>
    </location>
</feature>
<feature type="coiled-coil region" evidence="1">
    <location>
        <begin position="1416"/>
        <end position="1464"/>
    </location>
</feature>
<evidence type="ECO:0000313" key="3">
    <source>
        <dbReference type="EMBL" id="KAJ1182239.1"/>
    </source>
</evidence>
<feature type="coiled-coil region" evidence="1">
    <location>
        <begin position="3747"/>
        <end position="3781"/>
    </location>
</feature>
<protein>
    <recommendedName>
        <fullName evidence="5">Golgin subfamily B member 1</fullName>
    </recommendedName>
</protein>
<feature type="coiled-coil region" evidence="1">
    <location>
        <begin position="3070"/>
        <end position="3242"/>
    </location>
</feature>
<feature type="coiled-coil region" evidence="1">
    <location>
        <begin position="558"/>
        <end position="623"/>
    </location>
</feature>
<feature type="coiled-coil region" evidence="1">
    <location>
        <begin position="186"/>
        <end position="224"/>
    </location>
</feature>
<comment type="caution">
    <text evidence="3">The sequence shown here is derived from an EMBL/GenBank/DDBJ whole genome shotgun (WGS) entry which is preliminary data.</text>
</comment>
<keyword evidence="4" id="KW-1185">Reference proteome</keyword>
<feature type="coiled-coil region" evidence="1">
    <location>
        <begin position="1205"/>
        <end position="1334"/>
    </location>
</feature>
<feature type="coiled-coil region" evidence="1">
    <location>
        <begin position="1903"/>
        <end position="2191"/>
    </location>
</feature>
<feature type="coiled-coil region" evidence="1">
    <location>
        <begin position="1521"/>
        <end position="1555"/>
    </location>
</feature>
<feature type="coiled-coil region" evidence="1">
    <location>
        <begin position="3906"/>
        <end position="3944"/>
    </location>
</feature>
<feature type="coiled-coil region" evidence="1">
    <location>
        <begin position="860"/>
        <end position="1077"/>
    </location>
</feature>